<dbReference type="KEGG" id="euz:DVS28_a2934"/>
<accession>A0A346XZG6</accession>
<evidence type="ECO:0000313" key="2">
    <source>
        <dbReference type="Proteomes" id="UP000264006"/>
    </source>
</evidence>
<keyword evidence="2" id="KW-1185">Reference proteome</keyword>
<organism evidence="1 2">
    <name type="scientific">Euzebya pacifica</name>
    <dbReference type="NCBI Taxonomy" id="1608957"/>
    <lineage>
        <taxon>Bacteria</taxon>
        <taxon>Bacillati</taxon>
        <taxon>Actinomycetota</taxon>
        <taxon>Nitriliruptoria</taxon>
        <taxon>Euzebyales</taxon>
    </lineage>
</organism>
<gene>
    <name evidence="1" type="ORF">DVS28_a2934</name>
</gene>
<dbReference type="Proteomes" id="UP000264006">
    <property type="component" value="Chromosome"/>
</dbReference>
<sequence length="63" mass="6520">MQALGLLTSAEVALHRDTSAEAVIDRDPTLTREDKDVLLGMLAALRDCSSPVVALSAGPSPSS</sequence>
<dbReference type="EMBL" id="CP031165">
    <property type="protein sequence ID" value="AXV07613.1"/>
    <property type="molecule type" value="Genomic_DNA"/>
</dbReference>
<reference evidence="1 2" key="1">
    <citation type="submission" date="2018-09" db="EMBL/GenBank/DDBJ databases">
        <title>Complete genome sequence of Euzebya sp. DY32-46 isolated from seawater of Pacific Ocean.</title>
        <authorList>
            <person name="Xu L."/>
            <person name="Wu Y.-H."/>
            <person name="Xu X.-W."/>
        </authorList>
    </citation>
    <scope>NUCLEOTIDE SEQUENCE [LARGE SCALE GENOMIC DNA]</scope>
    <source>
        <strain evidence="1 2">DY32-46</strain>
    </source>
</reference>
<dbReference type="AlphaFoldDB" id="A0A346XZG6"/>
<evidence type="ECO:0000313" key="1">
    <source>
        <dbReference type="EMBL" id="AXV07613.1"/>
    </source>
</evidence>
<protein>
    <submittedName>
        <fullName evidence="1">Uncharacterized protein</fullName>
    </submittedName>
</protein>
<name>A0A346XZG6_9ACTN</name>
<proteinExistence type="predicted"/>